<dbReference type="NCBIfam" id="TIGR00762">
    <property type="entry name" value="DegV"/>
    <property type="match status" value="1"/>
</dbReference>
<dbReference type="Gene3D" id="3.30.1180.10">
    <property type="match status" value="1"/>
</dbReference>
<dbReference type="RefSeq" id="WP_379587682.1">
    <property type="nucleotide sequence ID" value="NZ_JBHSQW010000044.1"/>
</dbReference>
<keyword evidence="3" id="KW-1185">Reference proteome</keyword>
<dbReference type="InterPro" id="IPR050270">
    <property type="entry name" value="DegV_domain_contain"/>
</dbReference>
<organism evidence="2 3">
    <name type="scientific">Pseudonocardia hispaniensis</name>
    <dbReference type="NCBI Taxonomy" id="904933"/>
    <lineage>
        <taxon>Bacteria</taxon>
        <taxon>Bacillati</taxon>
        <taxon>Actinomycetota</taxon>
        <taxon>Actinomycetes</taxon>
        <taxon>Pseudonocardiales</taxon>
        <taxon>Pseudonocardiaceae</taxon>
        <taxon>Pseudonocardia</taxon>
    </lineage>
</organism>
<evidence type="ECO:0000256" key="1">
    <source>
        <dbReference type="ARBA" id="ARBA00023121"/>
    </source>
</evidence>
<dbReference type="InterPro" id="IPR003797">
    <property type="entry name" value="DegV"/>
</dbReference>
<dbReference type="PROSITE" id="PS51482">
    <property type="entry name" value="DEGV"/>
    <property type="match status" value="1"/>
</dbReference>
<accession>A0ABW1J8C1</accession>
<evidence type="ECO:0000313" key="3">
    <source>
        <dbReference type="Proteomes" id="UP001596302"/>
    </source>
</evidence>
<protein>
    <submittedName>
        <fullName evidence="2">DegV family protein</fullName>
    </submittedName>
</protein>
<dbReference type="PANTHER" id="PTHR33434:SF2">
    <property type="entry name" value="FATTY ACID-BINDING PROTEIN TM_1468"/>
    <property type="match status" value="1"/>
</dbReference>
<dbReference type="PANTHER" id="PTHR33434">
    <property type="entry name" value="DEGV DOMAIN-CONTAINING PROTEIN DR_1986-RELATED"/>
    <property type="match status" value="1"/>
</dbReference>
<dbReference type="Pfam" id="PF02645">
    <property type="entry name" value="DegV"/>
    <property type="match status" value="1"/>
</dbReference>
<dbReference type="EMBL" id="JBHSQW010000044">
    <property type="protein sequence ID" value="MFC5996837.1"/>
    <property type="molecule type" value="Genomic_DNA"/>
</dbReference>
<reference evidence="3" key="1">
    <citation type="journal article" date="2019" name="Int. J. Syst. Evol. Microbiol.">
        <title>The Global Catalogue of Microorganisms (GCM) 10K type strain sequencing project: providing services to taxonomists for standard genome sequencing and annotation.</title>
        <authorList>
            <consortium name="The Broad Institute Genomics Platform"/>
            <consortium name="The Broad Institute Genome Sequencing Center for Infectious Disease"/>
            <person name="Wu L."/>
            <person name="Ma J."/>
        </authorList>
    </citation>
    <scope>NUCLEOTIDE SEQUENCE [LARGE SCALE GENOMIC DNA]</scope>
    <source>
        <strain evidence="3">CCM 8391</strain>
    </source>
</reference>
<keyword evidence="1" id="KW-0446">Lipid-binding</keyword>
<dbReference type="Gene3D" id="3.40.50.10170">
    <property type="match status" value="1"/>
</dbReference>
<sequence length="283" mass="29243">MPVAVVTDSTSYLPPGLAARRGIRVVPLEVRIGDRIGRDGADIGPAELTTALADRRLDVQTSRPAPAAFAEVYREALAEGASGIVSVHLSRELSGTWEAARLAAEEVDACRVRVVDSRALAMGLGFAVLAAADAADAGGDESQVEAAAADVAARCRVFFSVDNLDRLRRGGRIGAAAALFGTALAVKPLLHLAEGRIMGLEKVRTTARAVQRLVDLAAQTAGPGADLAVHHLGAANRAEEVADRLRERLPDAAQLLVSEVGAVIGAHGGAGLLGVVVVPRREG</sequence>
<dbReference type="SUPFAM" id="SSF82549">
    <property type="entry name" value="DAK1/DegV-like"/>
    <property type="match status" value="1"/>
</dbReference>
<proteinExistence type="predicted"/>
<comment type="caution">
    <text evidence="2">The sequence shown here is derived from an EMBL/GenBank/DDBJ whole genome shotgun (WGS) entry which is preliminary data.</text>
</comment>
<dbReference type="Proteomes" id="UP001596302">
    <property type="component" value="Unassembled WGS sequence"/>
</dbReference>
<gene>
    <name evidence="2" type="ORF">ACFQE5_21750</name>
</gene>
<dbReference type="InterPro" id="IPR043168">
    <property type="entry name" value="DegV_C"/>
</dbReference>
<name>A0ABW1J8C1_9PSEU</name>
<evidence type="ECO:0000313" key="2">
    <source>
        <dbReference type="EMBL" id="MFC5996837.1"/>
    </source>
</evidence>